<reference evidence="1 2" key="1">
    <citation type="journal article" date="2018" name="Front. Plant Sci.">
        <title>Red Clover (Trifolium pratense) and Zigzag Clover (T. medium) - A Picture of Genomic Similarities and Differences.</title>
        <authorList>
            <person name="Dluhosova J."/>
            <person name="Istvanek J."/>
            <person name="Nedelnik J."/>
            <person name="Repkova J."/>
        </authorList>
    </citation>
    <scope>NUCLEOTIDE SEQUENCE [LARGE SCALE GENOMIC DNA]</scope>
    <source>
        <strain evidence="2">cv. 10/8</strain>
        <tissue evidence="1">Leaf</tissue>
    </source>
</reference>
<evidence type="ECO:0000313" key="1">
    <source>
        <dbReference type="EMBL" id="MCI92747.1"/>
    </source>
</evidence>
<name>A0A392VXP3_9FABA</name>
<proteinExistence type="predicted"/>
<protein>
    <submittedName>
        <fullName evidence="1">Uncharacterized protein</fullName>
    </submittedName>
</protein>
<organism evidence="1 2">
    <name type="scientific">Trifolium medium</name>
    <dbReference type="NCBI Taxonomy" id="97028"/>
    <lineage>
        <taxon>Eukaryota</taxon>
        <taxon>Viridiplantae</taxon>
        <taxon>Streptophyta</taxon>
        <taxon>Embryophyta</taxon>
        <taxon>Tracheophyta</taxon>
        <taxon>Spermatophyta</taxon>
        <taxon>Magnoliopsida</taxon>
        <taxon>eudicotyledons</taxon>
        <taxon>Gunneridae</taxon>
        <taxon>Pentapetalae</taxon>
        <taxon>rosids</taxon>
        <taxon>fabids</taxon>
        <taxon>Fabales</taxon>
        <taxon>Fabaceae</taxon>
        <taxon>Papilionoideae</taxon>
        <taxon>50 kb inversion clade</taxon>
        <taxon>NPAAA clade</taxon>
        <taxon>Hologalegina</taxon>
        <taxon>IRL clade</taxon>
        <taxon>Trifolieae</taxon>
        <taxon>Trifolium</taxon>
    </lineage>
</organism>
<dbReference type="Proteomes" id="UP000265520">
    <property type="component" value="Unassembled WGS sequence"/>
</dbReference>
<sequence>MQMRRFGLSMTLSKFARMNGARFTGQPWEAQNMIINSSLVTAVSFSGFPKIVWAR</sequence>
<dbReference type="EMBL" id="LXQA011309255">
    <property type="protein sequence ID" value="MCI92747.1"/>
    <property type="molecule type" value="Genomic_DNA"/>
</dbReference>
<feature type="non-terminal residue" evidence="1">
    <location>
        <position position="55"/>
    </location>
</feature>
<dbReference type="AlphaFoldDB" id="A0A392VXP3"/>
<keyword evidence="2" id="KW-1185">Reference proteome</keyword>
<accession>A0A392VXP3</accession>
<comment type="caution">
    <text evidence="1">The sequence shown here is derived from an EMBL/GenBank/DDBJ whole genome shotgun (WGS) entry which is preliminary data.</text>
</comment>
<evidence type="ECO:0000313" key="2">
    <source>
        <dbReference type="Proteomes" id="UP000265520"/>
    </source>
</evidence>